<dbReference type="InterPro" id="IPR050789">
    <property type="entry name" value="Diverse_Enzym_Activities"/>
</dbReference>
<proteinExistence type="predicted"/>
<keyword evidence="2" id="KW-0378">Hydrolase</keyword>
<evidence type="ECO:0000259" key="1">
    <source>
        <dbReference type="Pfam" id="PF00144"/>
    </source>
</evidence>
<dbReference type="EMBL" id="CP120682">
    <property type="protein sequence ID" value="WKN35700.1"/>
    <property type="molecule type" value="Genomic_DNA"/>
</dbReference>
<gene>
    <name evidence="2" type="ORF">K4G66_25355</name>
</gene>
<name>A0AA49GN85_9BACT</name>
<dbReference type="GO" id="GO:0016787">
    <property type="term" value="F:hydrolase activity"/>
    <property type="evidence" value="ECO:0007669"/>
    <property type="project" value="UniProtKB-KW"/>
</dbReference>
<dbReference type="InterPro" id="IPR001466">
    <property type="entry name" value="Beta-lactam-related"/>
</dbReference>
<dbReference type="SUPFAM" id="SSF56601">
    <property type="entry name" value="beta-lactamase/transpeptidase-like"/>
    <property type="match status" value="1"/>
</dbReference>
<dbReference type="AlphaFoldDB" id="A0AA49GN85"/>
<organism evidence="2">
    <name type="scientific">Roseihalotalea indica</name>
    <dbReference type="NCBI Taxonomy" id="2867963"/>
    <lineage>
        <taxon>Bacteria</taxon>
        <taxon>Pseudomonadati</taxon>
        <taxon>Bacteroidota</taxon>
        <taxon>Cytophagia</taxon>
        <taxon>Cytophagales</taxon>
        <taxon>Catalimonadaceae</taxon>
        <taxon>Roseihalotalea</taxon>
    </lineage>
</organism>
<reference evidence="2" key="2">
    <citation type="journal article" date="2024" name="Antonie Van Leeuwenhoek">
        <title>Roseihalotalea indica gen. nov., sp. nov., a halophilic Bacteroidetes from mesopelagic Southwest Indian Ocean with higher carbohydrate metabolic potential.</title>
        <authorList>
            <person name="Chen B."/>
            <person name="Zhang M."/>
            <person name="Lin D."/>
            <person name="Ye J."/>
            <person name="Tang K."/>
        </authorList>
    </citation>
    <scope>NUCLEOTIDE SEQUENCE</scope>
    <source>
        <strain evidence="2">TK19036</strain>
    </source>
</reference>
<dbReference type="PANTHER" id="PTHR43283">
    <property type="entry name" value="BETA-LACTAMASE-RELATED"/>
    <property type="match status" value="1"/>
</dbReference>
<dbReference type="PANTHER" id="PTHR43283:SF18">
    <property type="match status" value="1"/>
</dbReference>
<protein>
    <submittedName>
        <fullName evidence="2">Serine hydrolase</fullName>
    </submittedName>
</protein>
<reference evidence="2" key="1">
    <citation type="journal article" date="2023" name="Comput. Struct. Biotechnol. J.">
        <title>Discovery of a novel marine Bacteroidetes with a rich repertoire of carbohydrate-active enzymes.</title>
        <authorList>
            <person name="Chen B."/>
            <person name="Liu G."/>
            <person name="Chen Q."/>
            <person name="Wang H."/>
            <person name="Liu L."/>
            <person name="Tang K."/>
        </authorList>
    </citation>
    <scope>NUCLEOTIDE SEQUENCE</scope>
    <source>
        <strain evidence="2">TK19036</strain>
    </source>
</reference>
<evidence type="ECO:0000313" key="2">
    <source>
        <dbReference type="EMBL" id="WKN35700.1"/>
    </source>
</evidence>
<dbReference type="Gene3D" id="3.40.710.10">
    <property type="entry name" value="DD-peptidase/beta-lactamase superfamily"/>
    <property type="match status" value="1"/>
</dbReference>
<feature type="domain" description="Beta-lactamase-related" evidence="1">
    <location>
        <begin position="44"/>
        <end position="356"/>
    </location>
</feature>
<sequence>MPQVVLNVLGFAAIVILMANSFVRVGAANQAGKVVRTSSDTLTSFLETRMKELNIPGLAIALIENGEVSYHQTFGYANREEEQPVTEQTIFEAASISKSVFAFFVMTYVEEGALDLDKPLYNYLPYEDIAYDDRYKKITARMVLSHRSGFPNWRENEQNKTLKIKFEPGSDYLYSGEGYQYLAMVLKHIEGTDWIGLEAAFQKRVAQPLGLEHTVFIQTPYTQKHKAEPYDENGQWIDWEHSYWYQKNKDKLIAAASLHTEPLDFATWMIAVMNQKLLSPESYNELFKRHSKVTTTPDGLELYYTLGFMTPGEPYQNAFMHGGNNDGFTCWYIMDTENNWGFVLFTNSEYGEQLGNELLVYLEEGES</sequence>
<accession>A0AA49GN85</accession>
<dbReference type="Pfam" id="PF00144">
    <property type="entry name" value="Beta-lactamase"/>
    <property type="match status" value="1"/>
</dbReference>
<dbReference type="InterPro" id="IPR012338">
    <property type="entry name" value="Beta-lactam/transpept-like"/>
</dbReference>